<keyword evidence="1" id="KW-0472">Membrane</keyword>
<protein>
    <submittedName>
        <fullName evidence="2">MFS family permease</fullName>
    </submittedName>
</protein>
<comment type="caution">
    <text evidence="2">The sequence shown here is derived from an EMBL/GenBank/DDBJ whole genome shotgun (WGS) entry which is preliminary data.</text>
</comment>
<dbReference type="Proteomes" id="UP000534294">
    <property type="component" value="Unassembled WGS sequence"/>
</dbReference>
<keyword evidence="3" id="KW-1185">Reference proteome</keyword>
<dbReference type="EMBL" id="JACHIF010000013">
    <property type="protein sequence ID" value="MBB5040394.1"/>
    <property type="molecule type" value="Genomic_DNA"/>
</dbReference>
<reference evidence="2 3" key="1">
    <citation type="submission" date="2020-08" db="EMBL/GenBank/DDBJ databases">
        <title>Genomic Encyclopedia of Type Strains, Phase IV (KMG-IV): sequencing the most valuable type-strain genomes for metagenomic binning, comparative biology and taxonomic classification.</title>
        <authorList>
            <person name="Goeker M."/>
        </authorList>
    </citation>
    <scope>NUCLEOTIDE SEQUENCE [LARGE SCALE GENOMIC DNA]</scope>
    <source>
        <strain evidence="2 3">DSM 12251</strain>
    </source>
</reference>
<evidence type="ECO:0000313" key="3">
    <source>
        <dbReference type="Proteomes" id="UP000534294"/>
    </source>
</evidence>
<feature type="transmembrane region" description="Helical" evidence="1">
    <location>
        <begin position="59"/>
        <end position="79"/>
    </location>
</feature>
<dbReference type="AlphaFoldDB" id="A0A7W7YQJ8"/>
<keyword evidence="1" id="KW-0812">Transmembrane</keyword>
<evidence type="ECO:0000256" key="1">
    <source>
        <dbReference type="SAM" id="Phobius"/>
    </source>
</evidence>
<accession>A0A7W7YQJ8</accession>
<name>A0A7W7YQJ8_9BACT</name>
<gene>
    <name evidence="2" type="ORF">HNQ64_004678</name>
</gene>
<proteinExistence type="predicted"/>
<feature type="transmembrane region" description="Helical" evidence="1">
    <location>
        <begin position="27"/>
        <end position="47"/>
    </location>
</feature>
<keyword evidence="1" id="KW-1133">Transmembrane helix</keyword>
<dbReference type="RefSeq" id="WP_184212934.1">
    <property type="nucleotide sequence ID" value="NZ_JACHIF010000013.1"/>
</dbReference>
<feature type="transmembrane region" description="Helical" evidence="1">
    <location>
        <begin position="91"/>
        <end position="111"/>
    </location>
</feature>
<sequence>MAIFGILFLGVALVLIGAGIALGLAAIGAAAALISLGVLSSSVLIGLRAGRTESGIRAFLIQCGILAGIPAGAICAWALKHFSAQIGDGWVIPAYGALGGALAGLCLALLLDALSRRTHAWATKQLAKTHLFSSDSQRPL</sequence>
<organism evidence="2 3">
    <name type="scientific">Prosthecobacter dejongeii</name>
    <dbReference type="NCBI Taxonomy" id="48465"/>
    <lineage>
        <taxon>Bacteria</taxon>
        <taxon>Pseudomonadati</taxon>
        <taxon>Verrucomicrobiota</taxon>
        <taxon>Verrucomicrobiia</taxon>
        <taxon>Verrucomicrobiales</taxon>
        <taxon>Verrucomicrobiaceae</taxon>
        <taxon>Prosthecobacter</taxon>
    </lineage>
</organism>
<evidence type="ECO:0000313" key="2">
    <source>
        <dbReference type="EMBL" id="MBB5040394.1"/>
    </source>
</evidence>